<protein>
    <recommendedName>
        <fullName evidence="1">Methyltransferase type 12 domain-containing protein</fullName>
    </recommendedName>
</protein>
<reference evidence="2 3" key="1">
    <citation type="submission" date="2019-02" db="EMBL/GenBank/DDBJ databases">
        <title>Deep-cultivation of Planctomycetes and their phenomic and genomic characterization uncovers novel biology.</title>
        <authorList>
            <person name="Wiegand S."/>
            <person name="Jogler M."/>
            <person name="Boedeker C."/>
            <person name="Pinto D."/>
            <person name="Vollmers J."/>
            <person name="Rivas-Marin E."/>
            <person name="Kohn T."/>
            <person name="Peeters S.H."/>
            <person name="Heuer A."/>
            <person name="Rast P."/>
            <person name="Oberbeckmann S."/>
            <person name="Bunk B."/>
            <person name="Jeske O."/>
            <person name="Meyerdierks A."/>
            <person name="Storesund J.E."/>
            <person name="Kallscheuer N."/>
            <person name="Luecker S."/>
            <person name="Lage O.M."/>
            <person name="Pohl T."/>
            <person name="Merkel B.J."/>
            <person name="Hornburger P."/>
            <person name="Mueller R.-W."/>
            <person name="Bruemmer F."/>
            <person name="Labrenz M."/>
            <person name="Spormann A.M."/>
            <person name="Op den Camp H."/>
            <person name="Overmann J."/>
            <person name="Amann R."/>
            <person name="Jetten M.S.M."/>
            <person name="Mascher T."/>
            <person name="Medema M.H."/>
            <person name="Devos D.P."/>
            <person name="Kaster A.-K."/>
            <person name="Ovreas L."/>
            <person name="Rohde M."/>
            <person name="Galperin M.Y."/>
            <person name="Jogler C."/>
        </authorList>
    </citation>
    <scope>NUCLEOTIDE SEQUENCE [LARGE SCALE GENOMIC DNA]</scope>
    <source>
        <strain evidence="2 3">CA12</strain>
    </source>
</reference>
<accession>A0A517P8D2</accession>
<sequence>MILPLALLACGFAVPQEEAPAKPQAAVETPLYEDRPGADPNGIDRYYMGRQIAQVMGHQGANWLERRTRQQEEDLATLIKLLKLEPGMVVADIGAGSGVIAQRMAPKVAGPPKGRGDAPGGVVKAVDIQPEMIARLRGRMKQRGIDNVEPVLSDPTDPKLEEGSVDLAVMVDVYHEFDDPHAMTAALVKALKPGGRLVWVEYRQEDPRVPIKEIHKMSEAQVKKEAGRPEFGLEFVDTADELPRQHVITFRKPLAAANAEPAAE</sequence>
<dbReference type="RefSeq" id="WP_207622181.1">
    <property type="nucleotide sequence ID" value="NZ_CP036265.1"/>
</dbReference>
<proteinExistence type="predicted"/>
<dbReference type="SUPFAM" id="SSF53335">
    <property type="entry name" value="S-adenosyl-L-methionine-dependent methyltransferases"/>
    <property type="match status" value="1"/>
</dbReference>
<dbReference type="EMBL" id="CP036265">
    <property type="protein sequence ID" value="QDT15627.1"/>
    <property type="molecule type" value="Genomic_DNA"/>
</dbReference>
<dbReference type="Gene3D" id="3.40.50.150">
    <property type="entry name" value="Vaccinia Virus protein VP39"/>
    <property type="match status" value="1"/>
</dbReference>
<organism evidence="2 3">
    <name type="scientific">Alienimonas californiensis</name>
    <dbReference type="NCBI Taxonomy" id="2527989"/>
    <lineage>
        <taxon>Bacteria</taxon>
        <taxon>Pseudomonadati</taxon>
        <taxon>Planctomycetota</taxon>
        <taxon>Planctomycetia</taxon>
        <taxon>Planctomycetales</taxon>
        <taxon>Planctomycetaceae</taxon>
        <taxon>Alienimonas</taxon>
    </lineage>
</organism>
<dbReference type="KEGG" id="acaf:CA12_17120"/>
<gene>
    <name evidence="2" type="ORF">CA12_17120</name>
</gene>
<evidence type="ECO:0000259" key="1">
    <source>
        <dbReference type="Pfam" id="PF08242"/>
    </source>
</evidence>
<dbReference type="InterPro" id="IPR029063">
    <property type="entry name" value="SAM-dependent_MTases_sf"/>
</dbReference>
<dbReference type="InterPro" id="IPR013217">
    <property type="entry name" value="Methyltransf_12"/>
</dbReference>
<dbReference type="CDD" id="cd02440">
    <property type="entry name" value="AdoMet_MTases"/>
    <property type="match status" value="1"/>
</dbReference>
<evidence type="ECO:0000313" key="3">
    <source>
        <dbReference type="Proteomes" id="UP000318741"/>
    </source>
</evidence>
<dbReference type="AlphaFoldDB" id="A0A517P8D2"/>
<dbReference type="Pfam" id="PF08242">
    <property type="entry name" value="Methyltransf_12"/>
    <property type="match status" value="1"/>
</dbReference>
<feature type="domain" description="Methyltransferase type 12" evidence="1">
    <location>
        <begin position="92"/>
        <end position="197"/>
    </location>
</feature>
<dbReference type="Proteomes" id="UP000318741">
    <property type="component" value="Chromosome"/>
</dbReference>
<evidence type="ECO:0000313" key="2">
    <source>
        <dbReference type="EMBL" id="QDT15627.1"/>
    </source>
</evidence>
<name>A0A517P8D2_9PLAN</name>
<dbReference type="PANTHER" id="PTHR43591">
    <property type="entry name" value="METHYLTRANSFERASE"/>
    <property type="match status" value="1"/>
</dbReference>
<keyword evidence="3" id="KW-1185">Reference proteome</keyword>